<dbReference type="Gene3D" id="3.60.15.10">
    <property type="entry name" value="Ribonuclease Z/Hydroxyacylglutathione hydrolase-like"/>
    <property type="match status" value="1"/>
</dbReference>
<reference evidence="1" key="1">
    <citation type="submission" date="2020-09" db="EMBL/GenBank/DDBJ databases">
        <title>Draft Genome Sequence of Paenibacillus sp. WST5.</title>
        <authorList>
            <person name="Bao Z."/>
        </authorList>
    </citation>
    <scope>NUCLEOTIDE SEQUENCE</scope>
    <source>
        <strain evidence="1">WST5</strain>
    </source>
</reference>
<proteinExistence type="predicted"/>
<accession>A0A926KUP4</accession>
<dbReference type="Proteomes" id="UP000650466">
    <property type="component" value="Unassembled WGS sequence"/>
</dbReference>
<protein>
    <submittedName>
        <fullName evidence="1">Uncharacterized protein</fullName>
    </submittedName>
</protein>
<gene>
    <name evidence="1" type="ORF">ICC18_31060</name>
</gene>
<evidence type="ECO:0000313" key="1">
    <source>
        <dbReference type="EMBL" id="MBD0384484.1"/>
    </source>
</evidence>
<comment type="caution">
    <text evidence="1">The sequence shown here is derived from an EMBL/GenBank/DDBJ whole genome shotgun (WGS) entry which is preliminary data.</text>
</comment>
<sequence length="210" mass="23697">MGFSDSIATDYVGKGQDRILFSKDITSEIISTSTTCEIMVAFGKNRLDQQLSNPDPIYQAIDELEDKIKKETDEKLKKEMQWENASDREYMKLLPNLVYTLPTITFDQQMSIQGSDRTVQLITYGGGHTQSDAFVYLPEEKIAVKGDLVLSKHSFSGLIVLNSTSKAFVIGFFSAKTDGDKEENIMENANRNDNNLNFSFTLKIPINRIK</sequence>
<dbReference type="EMBL" id="JACVVD010000020">
    <property type="protein sequence ID" value="MBD0384484.1"/>
    <property type="molecule type" value="Genomic_DNA"/>
</dbReference>
<dbReference type="SUPFAM" id="SSF56281">
    <property type="entry name" value="Metallo-hydrolase/oxidoreductase"/>
    <property type="match status" value="1"/>
</dbReference>
<evidence type="ECO:0000313" key="2">
    <source>
        <dbReference type="Proteomes" id="UP000650466"/>
    </source>
</evidence>
<organism evidence="1 2">
    <name type="scientific">Paenibacillus sedimenti</name>
    <dbReference type="NCBI Taxonomy" id="2770274"/>
    <lineage>
        <taxon>Bacteria</taxon>
        <taxon>Bacillati</taxon>
        <taxon>Bacillota</taxon>
        <taxon>Bacilli</taxon>
        <taxon>Bacillales</taxon>
        <taxon>Paenibacillaceae</taxon>
        <taxon>Paenibacillus</taxon>
    </lineage>
</organism>
<dbReference type="InterPro" id="IPR036866">
    <property type="entry name" value="RibonucZ/Hydroxyglut_hydro"/>
</dbReference>
<dbReference type="AlphaFoldDB" id="A0A926KUP4"/>
<name>A0A926KUP4_9BACL</name>
<keyword evidence="2" id="KW-1185">Reference proteome</keyword>